<feature type="chain" id="PRO_5003171626" evidence="1">
    <location>
        <begin position="23"/>
        <end position="139"/>
    </location>
</feature>
<sequence>MKISAAHLVAIGLTVLASVVFGSTVGDPAAFSKVWDSKDLKELQSEPREVEGGNRLLFAEPVQEGKSTNTATKMRFGSYVISIVNSPNSNHRYSRYIKSPEDPPTHFHLLIQILTSCSLKFKWFSKLVHMYLPDLSPAS</sequence>
<accession>E3JYT5</accession>
<keyword evidence="3" id="KW-1185">Reference proteome</keyword>
<keyword evidence="1" id="KW-0732">Signal</keyword>
<dbReference type="GeneID" id="10537586"/>
<name>E3JYT5_PUCGT</name>
<dbReference type="Proteomes" id="UP000008783">
    <property type="component" value="Unassembled WGS sequence"/>
</dbReference>
<reference evidence="3" key="2">
    <citation type="journal article" date="2011" name="Proc. Natl. Acad. Sci. U.S.A.">
        <title>Obligate biotrophy features unraveled by the genomic analysis of rust fungi.</title>
        <authorList>
            <person name="Duplessis S."/>
            <person name="Cuomo C.A."/>
            <person name="Lin Y.-C."/>
            <person name="Aerts A."/>
            <person name="Tisserant E."/>
            <person name="Veneault-Fourrey C."/>
            <person name="Joly D.L."/>
            <person name="Hacquard S."/>
            <person name="Amselem J."/>
            <person name="Cantarel B.L."/>
            <person name="Chiu R."/>
            <person name="Coutinho P.M."/>
            <person name="Feau N."/>
            <person name="Field M."/>
            <person name="Frey P."/>
            <person name="Gelhaye E."/>
            <person name="Goldberg J."/>
            <person name="Grabherr M.G."/>
            <person name="Kodira C.D."/>
            <person name="Kohler A."/>
            <person name="Kuees U."/>
            <person name="Lindquist E.A."/>
            <person name="Lucas S.M."/>
            <person name="Mago R."/>
            <person name="Mauceli E."/>
            <person name="Morin E."/>
            <person name="Murat C."/>
            <person name="Pangilinan J.L."/>
            <person name="Park R."/>
            <person name="Pearson M."/>
            <person name="Quesneville H."/>
            <person name="Rouhier N."/>
            <person name="Sakthikumar S."/>
            <person name="Salamov A.A."/>
            <person name="Schmutz J."/>
            <person name="Selles B."/>
            <person name="Shapiro H."/>
            <person name="Tanguay P."/>
            <person name="Tuskan G.A."/>
            <person name="Henrissat B."/>
            <person name="Van de Peer Y."/>
            <person name="Rouze P."/>
            <person name="Ellis J.G."/>
            <person name="Dodds P.N."/>
            <person name="Schein J.E."/>
            <person name="Zhong S."/>
            <person name="Hamelin R.C."/>
            <person name="Grigoriev I.V."/>
            <person name="Szabo L.J."/>
            <person name="Martin F."/>
        </authorList>
    </citation>
    <scope>NUCLEOTIDE SEQUENCE [LARGE SCALE GENOMIC DNA]</scope>
    <source>
        <strain evidence="3">CRL 75-36-700-3 / race SCCL</strain>
    </source>
</reference>
<dbReference type="InParanoid" id="E3JYT5"/>
<reference key="1">
    <citation type="submission" date="2007-01" db="EMBL/GenBank/DDBJ databases">
        <title>The Genome Sequence of Puccinia graminis f. sp. tritici Strain CRL 75-36-700-3.</title>
        <authorList>
            <consortium name="The Broad Institute Genome Sequencing Platform"/>
            <person name="Birren B."/>
            <person name="Lander E."/>
            <person name="Galagan J."/>
            <person name="Nusbaum C."/>
            <person name="Devon K."/>
            <person name="Cuomo C."/>
            <person name="Jaffe D."/>
            <person name="Butler J."/>
            <person name="Alvarez P."/>
            <person name="Gnerre S."/>
            <person name="Grabherr M."/>
            <person name="Mauceli E."/>
            <person name="Brockman W."/>
            <person name="Young S."/>
            <person name="LaButti K."/>
            <person name="Sykes S."/>
            <person name="DeCaprio D."/>
            <person name="Crawford M."/>
            <person name="Koehrsen M."/>
            <person name="Engels R."/>
            <person name="Montgomery P."/>
            <person name="Pearson M."/>
            <person name="Howarth C."/>
            <person name="Larson L."/>
            <person name="White J."/>
            <person name="Zeng Q."/>
            <person name="Kodira C."/>
            <person name="Yandava C."/>
            <person name="Alvarado L."/>
            <person name="O'Leary S."/>
            <person name="Szabo L."/>
            <person name="Dean R."/>
            <person name="Schein J."/>
        </authorList>
    </citation>
    <scope>NUCLEOTIDE SEQUENCE</scope>
    <source>
        <strain>CRL 75-36-700-3</strain>
    </source>
</reference>
<evidence type="ECO:0000313" key="2">
    <source>
        <dbReference type="EMBL" id="EFP77210.1"/>
    </source>
</evidence>
<proteinExistence type="predicted"/>
<protein>
    <submittedName>
        <fullName evidence="2">Uncharacterized protein</fullName>
    </submittedName>
</protein>
<dbReference type="AlphaFoldDB" id="E3JYT5"/>
<dbReference type="KEGG" id="pgr:PGTG_03166"/>
<feature type="signal peptide" evidence="1">
    <location>
        <begin position="1"/>
        <end position="22"/>
    </location>
</feature>
<dbReference type="EMBL" id="DS178267">
    <property type="protein sequence ID" value="EFP77210.1"/>
    <property type="molecule type" value="Genomic_DNA"/>
</dbReference>
<dbReference type="HOGENOM" id="CLU_1846103_0_0_1"/>
<dbReference type="VEuPathDB" id="FungiDB:PGTG_03166"/>
<organism evidence="2 3">
    <name type="scientific">Puccinia graminis f. sp. tritici (strain CRL 75-36-700-3 / race SCCL)</name>
    <name type="common">Black stem rust fungus</name>
    <dbReference type="NCBI Taxonomy" id="418459"/>
    <lineage>
        <taxon>Eukaryota</taxon>
        <taxon>Fungi</taxon>
        <taxon>Dikarya</taxon>
        <taxon>Basidiomycota</taxon>
        <taxon>Pucciniomycotina</taxon>
        <taxon>Pucciniomycetes</taxon>
        <taxon>Pucciniales</taxon>
        <taxon>Pucciniaceae</taxon>
        <taxon>Puccinia</taxon>
    </lineage>
</organism>
<evidence type="ECO:0000313" key="3">
    <source>
        <dbReference type="Proteomes" id="UP000008783"/>
    </source>
</evidence>
<gene>
    <name evidence="2" type="ORF">PGTG_03166</name>
</gene>
<dbReference type="OrthoDB" id="10374005at2759"/>
<evidence type="ECO:0000256" key="1">
    <source>
        <dbReference type="SAM" id="SignalP"/>
    </source>
</evidence>
<dbReference type="RefSeq" id="XP_003321629.1">
    <property type="nucleotide sequence ID" value="XM_003321581.1"/>
</dbReference>